<protein>
    <submittedName>
        <fullName evidence="3">Alpha-galactosidase</fullName>
        <ecNumber evidence="3">3.2.1.22</ecNumber>
    </submittedName>
</protein>
<dbReference type="InterPro" id="IPR013785">
    <property type="entry name" value="Aldolase_TIM"/>
</dbReference>
<gene>
    <name evidence="3" type="ORF">KB449_27045</name>
</gene>
<comment type="caution">
    <text evidence="3">The sequence shown here is derived from an EMBL/GenBank/DDBJ whole genome shotgun (WGS) entry which is preliminary data.</text>
</comment>
<evidence type="ECO:0000256" key="1">
    <source>
        <dbReference type="ARBA" id="ARBA00022801"/>
    </source>
</evidence>
<dbReference type="EC" id="3.2.1.22" evidence="3"/>
<keyword evidence="4" id="KW-1185">Reference proteome</keyword>
<dbReference type="Pfam" id="PF02065">
    <property type="entry name" value="Melibiase"/>
    <property type="match status" value="1"/>
</dbReference>
<dbReference type="Proteomes" id="UP001161691">
    <property type="component" value="Unassembled WGS sequence"/>
</dbReference>
<dbReference type="Gene3D" id="3.20.20.70">
    <property type="entry name" value="Aldolase class I"/>
    <property type="match status" value="1"/>
</dbReference>
<evidence type="ECO:0000313" key="3">
    <source>
        <dbReference type="EMBL" id="MDI4648640.1"/>
    </source>
</evidence>
<reference evidence="3" key="1">
    <citation type="submission" date="2023-04" db="EMBL/GenBank/DDBJ databases">
        <title>Comparative genomic analysis of Cohnella hashimotonis sp. nov., isolated from the International Space Station.</title>
        <authorList>
            <person name="Venkateswaran K."/>
            <person name="Simpson A."/>
        </authorList>
    </citation>
    <scope>NUCLEOTIDE SEQUENCE</scope>
    <source>
        <strain evidence="3">F6_2S_P_1</strain>
    </source>
</reference>
<accession>A0ABT6TQR2</accession>
<sequence length="696" mass="78334">MTEEQAWRSPERSGMQVVCYGGEKRFWAIEYTGGIETGWTFGSPAFELEGRMVSGALASLAETAPRRTLTCGVTEYRVGGPLRDAPGTDLHWIVRVADGGNPVVRFRYELASRDGARLTKRTGSDRLRYVSASLDGCDLTVERRLSEFVEPVHSYCLTERQVDELHFRREETLMGPMLTAGDGSRRLLLAYEHGSQYPDAFIQYRLRPDRTVELEAVKGNYLDGSAPTLERPYRTVWMQAAAIEGDDDALASHYRRFALRHWSENAESRRPYIFYNTWNYQERVRNEQGGKYLDPMRLERTLLDIDAAHELGVEVYVLDTGWYGRTGDWRADPQRFPDDLREVRARLDGYGMKLGLWFNPTVAALGSEMLAAHRDCVMSEEGREAEPAEVWETEASVPLCLASRYADAFAGELIRLARDYGVRYFKWDAIAQYGCDAPGHDHGDAGHSRLERRESYAFQQVQAMARIVDRLCAACPQAIVDFDVTEGGRAMGLAFLGSGKYFLVNNGPYYFNYDVPIDRERDNWNLFFHPGPARGWICRRPLAYDRWLPSTLFLAHYLPDAPRDNQLLSLASLMLGHNGLWGDLPALSRADRDFIRGTLDRYKQVRDDIADSDPVREGEIGGAAEVHEKLSAMNGRGLVALFSATPGKYTYATKGKPALPVWHSEGVTLAWDASGRAVIEAEFSSSSAAIVLFGAQ</sequence>
<dbReference type="GO" id="GO:0004557">
    <property type="term" value="F:alpha-galactosidase activity"/>
    <property type="evidence" value="ECO:0007669"/>
    <property type="project" value="UniProtKB-EC"/>
</dbReference>
<keyword evidence="2 3" id="KW-0326">Glycosidase</keyword>
<dbReference type="PANTHER" id="PTHR43053:SF3">
    <property type="entry name" value="ALPHA-GALACTOSIDASE C-RELATED"/>
    <property type="match status" value="1"/>
</dbReference>
<name>A0ABT6TQR2_9BACL</name>
<organism evidence="3 4">
    <name type="scientific">Cohnella hashimotonis</name>
    <dbReference type="NCBI Taxonomy" id="2826895"/>
    <lineage>
        <taxon>Bacteria</taxon>
        <taxon>Bacillati</taxon>
        <taxon>Bacillota</taxon>
        <taxon>Bacilli</taxon>
        <taxon>Bacillales</taxon>
        <taxon>Paenibacillaceae</taxon>
        <taxon>Cohnella</taxon>
    </lineage>
</organism>
<dbReference type="InterPro" id="IPR050985">
    <property type="entry name" value="Alpha-glycosidase_related"/>
</dbReference>
<dbReference type="SUPFAM" id="SSF51445">
    <property type="entry name" value="(Trans)glycosidases"/>
    <property type="match status" value="1"/>
</dbReference>
<dbReference type="PANTHER" id="PTHR43053">
    <property type="entry name" value="GLYCOSIDASE FAMILY 31"/>
    <property type="match status" value="1"/>
</dbReference>
<dbReference type="EMBL" id="JAGRPV010000001">
    <property type="protein sequence ID" value="MDI4648640.1"/>
    <property type="molecule type" value="Genomic_DNA"/>
</dbReference>
<proteinExistence type="predicted"/>
<dbReference type="InterPro" id="IPR017853">
    <property type="entry name" value="GH"/>
</dbReference>
<evidence type="ECO:0000256" key="2">
    <source>
        <dbReference type="ARBA" id="ARBA00023295"/>
    </source>
</evidence>
<keyword evidence="1 3" id="KW-0378">Hydrolase</keyword>
<evidence type="ECO:0000313" key="4">
    <source>
        <dbReference type="Proteomes" id="UP001161691"/>
    </source>
</evidence>
<dbReference type="RefSeq" id="WP_282911339.1">
    <property type="nucleotide sequence ID" value="NZ_JAGRPV010000001.1"/>
</dbReference>